<dbReference type="OrthoDB" id="9792788at2"/>
<reference evidence="2 4" key="2">
    <citation type="submission" date="2018-06" db="EMBL/GenBank/DDBJ databases">
        <authorList>
            <consortium name="Pathogen Informatics"/>
            <person name="Doyle S."/>
        </authorList>
    </citation>
    <scope>NUCLEOTIDE SEQUENCE [LARGE SCALE GENOMIC DNA]</scope>
    <source>
        <strain evidence="2 4">NCTC10851</strain>
    </source>
</reference>
<dbReference type="FunCoup" id="A0A263HC50">
    <property type="interactions" value="110"/>
</dbReference>
<dbReference type="Pfam" id="PF04186">
    <property type="entry name" value="FxsA"/>
    <property type="match status" value="1"/>
</dbReference>
<evidence type="ECO:0000313" key="1">
    <source>
        <dbReference type="EMBL" id="OZN25065.1"/>
    </source>
</evidence>
<name>A0A263HC50_9PAST</name>
<accession>A0A263HC50</accession>
<dbReference type="Proteomes" id="UP000215738">
    <property type="component" value="Unassembled WGS sequence"/>
</dbReference>
<sequence>MPLLILCLIAFTFIYAELSIIVWFGSTLGIINVILLLVLSSFFGLFLIRTRGWYTLFNVRQQLAQGELPTVSLLKSGCRIFAGILFFIPGFLTDILALLLLSPVGSGLVQRFISKKTGAFRSKFFFKTHRTYYSNYTGQSQNSEIFEAEFERRVDEDKRVK</sequence>
<evidence type="ECO:0000313" key="4">
    <source>
        <dbReference type="Proteomes" id="UP000254507"/>
    </source>
</evidence>
<dbReference type="AlphaFoldDB" id="A0A263HC50"/>
<reference evidence="1 3" key="1">
    <citation type="submission" date="2017-07" db="EMBL/GenBank/DDBJ databases">
        <title>Virulence factors identified in Actinobacillus seminis.</title>
        <authorList>
            <person name="Negrete-Abascal E."/>
            <person name="Vaca-Pacheco S."/>
            <person name="Montes-Garcia F."/>
            <person name="Leyto-Gil A.M."/>
            <person name="Fragoso-Garcia E."/>
            <person name="Carvente-Garcia R."/>
            <person name="Perez-Agueros S."/>
            <person name="Castelan-Sanchez H.G."/>
            <person name="Garcia-Molina A."/>
            <person name="Villamar T.E."/>
            <person name="Vazquez-Cruz C."/>
        </authorList>
    </citation>
    <scope>NUCLEOTIDE SEQUENCE [LARGE SCALE GENOMIC DNA]</scope>
    <source>
        <strain evidence="1 3">ATCC 15768</strain>
    </source>
</reference>
<proteinExistence type="predicted"/>
<keyword evidence="3" id="KW-1185">Reference proteome</keyword>
<dbReference type="InParanoid" id="A0A263HC50"/>
<dbReference type="PANTHER" id="PTHR35335">
    <property type="entry name" value="UPF0716 PROTEIN FXSA"/>
    <property type="match status" value="1"/>
</dbReference>
<evidence type="ECO:0000313" key="2">
    <source>
        <dbReference type="EMBL" id="SUU38901.1"/>
    </source>
</evidence>
<organism evidence="2 4">
    <name type="scientific">Actinobacillus seminis</name>
    <dbReference type="NCBI Taxonomy" id="722"/>
    <lineage>
        <taxon>Bacteria</taxon>
        <taxon>Pseudomonadati</taxon>
        <taxon>Pseudomonadota</taxon>
        <taxon>Gammaproteobacteria</taxon>
        <taxon>Pasteurellales</taxon>
        <taxon>Pasteurellaceae</taxon>
        <taxon>Actinobacillus</taxon>
    </lineage>
</organism>
<dbReference type="InterPro" id="IPR007313">
    <property type="entry name" value="FxsA"/>
</dbReference>
<dbReference type="EMBL" id="UFSB01000001">
    <property type="protein sequence ID" value="SUU38901.1"/>
    <property type="molecule type" value="Genomic_DNA"/>
</dbReference>
<dbReference type="Proteomes" id="UP000254507">
    <property type="component" value="Unassembled WGS sequence"/>
</dbReference>
<gene>
    <name evidence="2" type="primary">fxsA</name>
    <name evidence="1" type="ORF">CFY87_04960</name>
    <name evidence="2" type="ORF">NCTC10851_02348</name>
</gene>
<evidence type="ECO:0000313" key="3">
    <source>
        <dbReference type="Proteomes" id="UP000215738"/>
    </source>
</evidence>
<dbReference type="EMBL" id="NLFK01000004">
    <property type="protein sequence ID" value="OZN25065.1"/>
    <property type="molecule type" value="Genomic_DNA"/>
</dbReference>
<dbReference type="RefSeq" id="WP_094946152.1">
    <property type="nucleotide sequence ID" value="NZ_NLFK01000004.1"/>
</dbReference>
<dbReference type="NCBIfam" id="NF008528">
    <property type="entry name" value="PRK11463.1-2"/>
    <property type="match status" value="1"/>
</dbReference>
<dbReference type="PANTHER" id="PTHR35335:SF1">
    <property type="entry name" value="UPF0716 PROTEIN FXSA"/>
    <property type="match status" value="1"/>
</dbReference>
<protein>
    <submittedName>
        <fullName evidence="1 2">Protein fxsA</fullName>
    </submittedName>
</protein>
<dbReference type="GO" id="GO:0016020">
    <property type="term" value="C:membrane"/>
    <property type="evidence" value="ECO:0007669"/>
    <property type="project" value="InterPro"/>
</dbReference>